<dbReference type="InterPro" id="IPR036101">
    <property type="entry name" value="CarD-like/TRCF_RID_sf"/>
</dbReference>
<dbReference type="Gene3D" id="2.40.10.170">
    <property type="match status" value="1"/>
</dbReference>
<dbReference type="Pfam" id="PF21095">
    <property type="entry name" value="CarD_C"/>
    <property type="match status" value="1"/>
</dbReference>
<feature type="domain" description="CarD-like/TRCF RNAP-interacting" evidence="1">
    <location>
        <begin position="1"/>
        <end position="111"/>
    </location>
</feature>
<dbReference type="InterPro" id="IPR042215">
    <property type="entry name" value="CarD-like_C"/>
</dbReference>
<sequence>MFKIGDKIFYPMQGGGVISSIEEKEVFGEIQSYYVVDILHKNLQVMVPTNNTEKSKMRPIVDPKKLDDVLNSLHDGGTDILLNDNQRHKNNLNKIKSGDISETAEVIRDLVRIRNKKKLGIADANMLDSARQILISEVVLVKEIPQEQAVDLVDQIINM</sequence>
<dbReference type="Pfam" id="PF02559">
    <property type="entry name" value="CarD_TRCF_RID"/>
    <property type="match status" value="1"/>
</dbReference>
<dbReference type="OrthoDB" id="9786074at2"/>
<dbReference type="AlphaFoldDB" id="A0A498RA71"/>
<name>A0A498RA71_9FIRM</name>
<keyword evidence="3" id="KW-1185">Reference proteome</keyword>
<dbReference type="InterPro" id="IPR048792">
    <property type="entry name" value="CarD_C"/>
</dbReference>
<dbReference type="Proteomes" id="UP000277811">
    <property type="component" value="Unassembled WGS sequence"/>
</dbReference>
<gene>
    <name evidence="2" type="ORF">LUCI_3706</name>
</gene>
<dbReference type="RefSeq" id="WP_122629303.1">
    <property type="nucleotide sequence ID" value="NZ_UPPP01000090.1"/>
</dbReference>
<dbReference type="InterPro" id="IPR052531">
    <property type="entry name" value="CarD-like_regulator"/>
</dbReference>
<dbReference type="GO" id="GO:0009303">
    <property type="term" value="P:rRNA transcription"/>
    <property type="evidence" value="ECO:0007669"/>
    <property type="project" value="TreeGrafter"/>
</dbReference>
<dbReference type="PANTHER" id="PTHR38447">
    <property type="entry name" value="TRANSCRIPTION FACTOR YDEB-RELATED"/>
    <property type="match status" value="1"/>
</dbReference>
<evidence type="ECO:0000259" key="1">
    <source>
        <dbReference type="SMART" id="SM01058"/>
    </source>
</evidence>
<protein>
    <recommendedName>
        <fullName evidence="1">CarD-like/TRCF RNAP-interacting domain-containing protein</fullName>
    </recommendedName>
</protein>
<dbReference type="PANTHER" id="PTHR38447:SF1">
    <property type="entry name" value="RNA POLYMERASE-BINDING TRANSCRIPTION FACTOR CARD"/>
    <property type="match status" value="1"/>
</dbReference>
<evidence type="ECO:0000313" key="3">
    <source>
        <dbReference type="Proteomes" id="UP000277811"/>
    </source>
</evidence>
<dbReference type="InterPro" id="IPR003711">
    <property type="entry name" value="CarD-like/TRCF_RID"/>
</dbReference>
<dbReference type="SMART" id="SM01058">
    <property type="entry name" value="CarD_TRCF"/>
    <property type="match status" value="1"/>
</dbReference>
<reference evidence="2 3" key="1">
    <citation type="submission" date="2018-06" db="EMBL/GenBank/DDBJ databases">
        <authorList>
            <person name="Strepis N."/>
        </authorList>
    </citation>
    <scope>NUCLEOTIDE SEQUENCE [LARGE SCALE GENOMIC DNA]</scope>
    <source>
        <strain evidence="2">LUCI</strain>
    </source>
</reference>
<evidence type="ECO:0000313" key="2">
    <source>
        <dbReference type="EMBL" id="VBB08434.1"/>
    </source>
</evidence>
<dbReference type="EMBL" id="UPPP01000090">
    <property type="protein sequence ID" value="VBB08434.1"/>
    <property type="molecule type" value="Genomic_DNA"/>
</dbReference>
<proteinExistence type="predicted"/>
<dbReference type="SUPFAM" id="SSF141259">
    <property type="entry name" value="CarD-like"/>
    <property type="match status" value="1"/>
</dbReference>
<organism evidence="2 3">
    <name type="scientific">Lucifera butyrica</name>
    <dbReference type="NCBI Taxonomy" id="1351585"/>
    <lineage>
        <taxon>Bacteria</taxon>
        <taxon>Bacillati</taxon>
        <taxon>Bacillota</taxon>
        <taxon>Negativicutes</taxon>
        <taxon>Veillonellales</taxon>
        <taxon>Veillonellaceae</taxon>
        <taxon>Lucifera</taxon>
    </lineage>
</organism>
<dbReference type="Gene3D" id="1.20.58.1290">
    <property type="entry name" value="CarD-like, C-terminal domain"/>
    <property type="match status" value="1"/>
</dbReference>
<accession>A0A498RA71</accession>